<dbReference type="EMBL" id="MDJD01000048">
    <property type="protein sequence ID" value="OEK07332.1"/>
    <property type="molecule type" value="Genomic_DNA"/>
</dbReference>
<sequence length="343" mass="39848">MRLLHIKNTSTYDTLIQLQDYLNGDLKEAYGEYILTFNNGFGNGVIRGIDFDWGLTLIDFNVNLVEVTKMIFENNDKKLVEFIFISEGYLDFKEEEEATTFMNFDRYQNIIISSKIHSKKVFIFPKSTQIKVNIIQLDTVSYKEKQNNNLSYLDKALRTVFEKQNEVNSYHHLGSYNLKIADRIKLLDDSSDTGIVKTLSIEGQLNLIMAMQILEHQKTQSKDFLSDSLSRDHIKKIHELSTYITDNISEPLSINHLSKLSGLGPKKLQTGFKVLYSKSVNEYIRDLKLEVSRDQLKNCDLTISEIVYSVGFKSRSYFSKIFFERYGILPKDYRNNIKKVKIT</sequence>
<keyword evidence="2" id="KW-0238">DNA-binding</keyword>
<evidence type="ECO:0000259" key="4">
    <source>
        <dbReference type="PROSITE" id="PS01124"/>
    </source>
</evidence>
<name>A0A1E5T7H3_9FLAO</name>
<dbReference type="AlphaFoldDB" id="A0A1E5T7H3"/>
<dbReference type="Proteomes" id="UP000095713">
    <property type="component" value="Unassembled WGS sequence"/>
</dbReference>
<dbReference type="Pfam" id="PF12833">
    <property type="entry name" value="HTH_18"/>
    <property type="match status" value="1"/>
</dbReference>
<dbReference type="InterPro" id="IPR009057">
    <property type="entry name" value="Homeodomain-like_sf"/>
</dbReference>
<dbReference type="PRINTS" id="PR00032">
    <property type="entry name" value="HTHARAC"/>
</dbReference>
<dbReference type="SMART" id="SM00342">
    <property type="entry name" value="HTH_ARAC"/>
    <property type="match status" value="1"/>
</dbReference>
<dbReference type="OrthoDB" id="2666928at2"/>
<dbReference type="PANTHER" id="PTHR47893:SF1">
    <property type="entry name" value="REGULATORY PROTEIN PCHR"/>
    <property type="match status" value="1"/>
</dbReference>
<evidence type="ECO:0000313" key="5">
    <source>
        <dbReference type="EMBL" id="OEK07332.1"/>
    </source>
</evidence>
<evidence type="ECO:0000256" key="3">
    <source>
        <dbReference type="ARBA" id="ARBA00023163"/>
    </source>
</evidence>
<gene>
    <name evidence="5" type="ORF">A8C32_18010</name>
</gene>
<evidence type="ECO:0000313" key="6">
    <source>
        <dbReference type="Proteomes" id="UP000095713"/>
    </source>
</evidence>
<dbReference type="STRING" id="1849968.A8C32_18010"/>
<dbReference type="PROSITE" id="PS01124">
    <property type="entry name" value="HTH_ARAC_FAMILY_2"/>
    <property type="match status" value="1"/>
</dbReference>
<evidence type="ECO:0000256" key="2">
    <source>
        <dbReference type="ARBA" id="ARBA00023125"/>
    </source>
</evidence>
<protein>
    <submittedName>
        <fullName evidence="5">AraC family transcriptional regulator</fullName>
    </submittedName>
</protein>
<dbReference type="InterPro" id="IPR053142">
    <property type="entry name" value="PchR_regulatory_protein"/>
</dbReference>
<dbReference type="GO" id="GO:0043565">
    <property type="term" value="F:sequence-specific DNA binding"/>
    <property type="evidence" value="ECO:0007669"/>
    <property type="project" value="InterPro"/>
</dbReference>
<keyword evidence="1" id="KW-0805">Transcription regulation</keyword>
<proteinExistence type="predicted"/>
<dbReference type="PANTHER" id="PTHR47893">
    <property type="entry name" value="REGULATORY PROTEIN PCHR"/>
    <property type="match status" value="1"/>
</dbReference>
<dbReference type="InterPro" id="IPR020449">
    <property type="entry name" value="Tscrpt_reg_AraC-type_HTH"/>
</dbReference>
<evidence type="ECO:0000256" key="1">
    <source>
        <dbReference type="ARBA" id="ARBA00023015"/>
    </source>
</evidence>
<feature type="domain" description="HTH araC/xylS-type" evidence="4">
    <location>
        <begin position="238"/>
        <end position="336"/>
    </location>
</feature>
<keyword evidence="3" id="KW-0804">Transcription</keyword>
<accession>A0A1E5T7H3</accession>
<comment type="caution">
    <text evidence="5">The sequence shown here is derived from an EMBL/GenBank/DDBJ whole genome shotgun (WGS) entry which is preliminary data.</text>
</comment>
<dbReference type="GO" id="GO:0003700">
    <property type="term" value="F:DNA-binding transcription factor activity"/>
    <property type="evidence" value="ECO:0007669"/>
    <property type="project" value="InterPro"/>
</dbReference>
<dbReference type="InterPro" id="IPR018060">
    <property type="entry name" value="HTH_AraC"/>
</dbReference>
<keyword evidence="6" id="KW-1185">Reference proteome</keyword>
<dbReference type="Gene3D" id="1.10.10.60">
    <property type="entry name" value="Homeodomain-like"/>
    <property type="match status" value="2"/>
</dbReference>
<dbReference type="SUPFAM" id="SSF46689">
    <property type="entry name" value="Homeodomain-like"/>
    <property type="match status" value="1"/>
</dbReference>
<dbReference type="RefSeq" id="WP_069830821.1">
    <property type="nucleotide sequence ID" value="NZ_MDJD01000048.1"/>
</dbReference>
<reference evidence="5 6" key="1">
    <citation type="submission" date="2016-05" db="EMBL/GenBank/DDBJ databases">
        <title>Draft Genome Sequence of Algibacter sp. Strain SK-16 Isolated from the Surface Water of Aburatsubo Inlet.</title>
        <authorList>
            <person name="Wong S.-K."/>
            <person name="Yoshizawa S."/>
            <person name="Nakajima Y."/>
            <person name="Ogura Y."/>
            <person name="Tetsuya H."/>
            <person name="Hamasaki K."/>
        </authorList>
    </citation>
    <scope>NUCLEOTIDE SEQUENCE [LARGE SCALE GENOMIC DNA]</scope>
    <source>
        <strain evidence="5 6">SK-16</strain>
    </source>
</reference>
<organism evidence="5 6">
    <name type="scientific">Flavivirga aquatica</name>
    <dbReference type="NCBI Taxonomy" id="1849968"/>
    <lineage>
        <taxon>Bacteria</taxon>
        <taxon>Pseudomonadati</taxon>
        <taxon>Bacteroidota</taxon>
        <taxon>Flavobacteriia</taxon>
        <taxon>Flavobacteriales</taxon>
        <taxon>Flavobacteriaceae</taxon>
        <taxon>Flavivirga</taxon>
    </lineage>
</organism>